<evidence type="ECO:0000259" key="12">
    <source>
        <dbReference type="SMART" id="SM00475"/>
    </source>
</evidence>
<dbReference type="Pfam" id="PF02739">
    <property type="entry name" value="5_3_exonuc_N"/>
    <property type="match status" value="1"/>
</dbReference>
<keyword evidence="8 11" id="KW-0234">DNA repair</keyword>
<keyword evidence="3 11" id="KW-0548">Nucleotidyltransferase</keyword>
<dbReference type="RefSeq" id="WP_186853790.1">
    <property type="nucleotide sequence ID" value="NZ_JACOPG010000001.1"/>
</dbReference>
<comment type="caution">
    <text evidence="14">The sequence shown here is derived from an EMBL/GenBank/DDBJ whole genome shotgun (WGS) entry which is preliminary data.</text>
</comment>
<keyword evidence="11" id="KW-0540">Nuclease</keyword>
<dbReference type="Gene3D" id="1.10.150.20">
    <property type="entry name" value="5' to 3' exonuclease, C-terminal subdomain"/>
    <property type="match status" value="2"/>
</dbReference>
<dbReference type="PANTHER" id="PTHR10133:SF27">
    <property type="entry name" value="DNA POLYMERASE NU"/>
    <property type="match status" value="1"/>
</dbReference>
<keyword evidence="15" id="KW-1185">Reference proteome</keyword>
<dbReference type="Proteomes" id="UP000643810">
    <property type="component" value="Unassembled WGS sequence"/>
</dbReference>
<dbReference type="NCBIfam" id="TIGR00593">
    <property type="entry name" value="pola"/>
    <property type="match status" value="1"/>
</dbReference>
<accession>A0ABR7GDL4</accession>
<evidence type="ECO:0000256" key="3">
    <source>
        <dbReference type="ARBA" id="ARBA00022695"/>
    </source>
</evidence>
<evidence type="ECO:0000256" key="6">
    <source>
        <dbReference type="ARBA" id="ARBA00022932"/>
    </source>
</evidence>
<dbReference type="NCBIfam" id="NF004397">
    <property type="entry name" value="PRK05755.1"/>
    <property type="match status" value="1"/>
</dbReference>
<reference evidence="14 15" key="1">
    <citation type="submission" date="2020-08" db="EMBL/GenBank/DDBJ databases">
        <title>Genome public.</title>
        <authorList>
            <person name="Liu C."/>
            <person name="Sun Q."/>
        </authorList>
    </citation>
    <scope>NUCLEOTIDE SEQUENCE [LARGE SCALE GENOMIC DNA]</scope>
    <source>
        <strain evidence="14 15">NSJ-9</strain>
    </source>
</reference>
<keyword evidence="7 11" id="KW-0238">DNA-binding</keyword>
<comment type="similarity">
    <text evidence="1 11">Belongs to the DNA polymerase type-A family.</text>
</comment>
<dbReference type="SUPFAM" id="SSF53098">
    <property type="entry name" value="Ribonuclease H-like"/>
    <property type="match status" value="1"/>
</dbReference>
<dbReference type="PROSITE" id="PS00447">
    <property type="entry name" value="DNA_POLYMERASE_A"/>
    <property type="match status" value="1"/>
</dbReference>
<evidence type="ECO:0000256" key="9">
    <source>
        <dbReference type="ARBA" id="ARBA00049244"/>
    </source>
</evidence>
<evidence type="ECO:0000256" key="1">
    <source>
        <dbReference type="ARBA" id="ARBA00007705"/>
    </source>
</evidence>
<evidence type="ECO:0000256" key="8">
    <source>
        <dbReference type="ARBA" id="ARBA00023204"/>
    </source>
</evidence>
<dbReference type="CDD" id="cd08637">
    <property type="entry name" value="DNA_pol_A_pol_I_C"/>
    <property type="match status" value="1"/>
</dbReference>
<dbReference type="Pfam" id="PF01367">
    <property type="entry name" value="5_3_exonuc"/>
    <property type="match status" value="1"/>
</dbReference>
<name>A0ABR7GDL4_9FIRM</name>
<dbReference type="InterPro" id="IPR036397">
    <property type="entry name" value="RNaseH_sf"/>
</dbReference>
<dbReference type="InterPro" id="IPR002298">
    <property type="entry name" value="DNA_polymerase_A"/>
</dbReference>
<dbReference type="InterPro" id="IPR019760">
    <property type="entry name" value="DNA-dir_DNA_pol_A_CS"/>
</dbReference>
<dbReference type="InterPro" id="IPR001098">
    <property type="entry name" value="DNA-dir_DNA_pol_A_palm_dom"/>
</dbReference>
<evidence type="ECO:0000313" key="14">
    <source>
        <dbReference type="EMBL" id="MBC5685530.1"/>
    </source>
</evidence>
<evidence type="ECO:0000256" key="10">
    <source>
        <dbReference type="NCBIfam" id="TIGR00593"/>
    </source>
</evidence>
<evidence type="ECO:0000256" key="7">
    <source>
        <dbReference type="ARBA" id="ARBA00023125"/>
    </source>
</evidence>
<dbReference type="PANTHER" id="PTHR10133">
    <property type="entry name" value="DNA POLYMERASE I"/>
    <property type="match status" value="1"/>
</dbReference>
<dbReference type="Pfam" id="PF00476">
    <property type="entry name" value="DNA_pol_A"/>
    <property type="match status" value="1"/>
</dbReference>
<sequence>MKQEQSNKLLLIDGHSILNRAFFGLPDLTNAAGQHTNAVYGFLNIMFKIMDTEKPSYLTVAFDEHAPTFRHKMFAEYKGTRKPMADELRQQVPMMKQMLTAMGITVISKEGLEADDLLGTMARLAEDQGMEVTIVSGDRDLLQLATDHTKISIPKTKKTGTEIENYYAADVAERYLVTPTEFIDVKALMGDTADNIPGVPGIGEKTATAIISQYHSIEAAHEAADQLRPPRAAKNIVEFYDQAVMSKELATIEVHADITYDLQAARLTDIFTPEAYALCKEWEFKNLLGRFQIQAPRNVAEDAFSQAEDTQSLTAFAEELAKGQASYIGLYLAWRQRSAKEWEDASLAKDGDGQLSLFTSQKISEDACQEYEIYGIALSDGEKSLWAPMDDISCITQVLEHLIAQGKRLACMNVKEAIKICTPHLQERFLHYENVYDVAVAEYLLQPLKNTYVAEDLASEYLGISVPGYGETFGKRSLAQALEEMPKEFCSYACYEAYICSRVAGMQWESLKEKQMDDLYRDVELPLIFTLADMELEGIVIDAKALEEYGGRLMGRLVELEQKIYDEAGEEFNINSPKQLGLILFEKMGMPGGKKTKTGYSTAADVLENLAPDYPIVADILEYRQLAKLKSTYAEGLSNCIAPDGRIHSSFQQTVTATGRISSTEPNLQNIPIRMELGKLIRKVFHPKDGFVFVDADYSQIELRVLSHMSGDQNLIHAFLQGQDIHRSTASLVFHTAFEDVTELQRRNAKAVNFGIVYGISAFGLSRDLGISKKEAGKYIDDYFLAYPRMKEFLDGLVAEGKEAGEVKTMYGRIRPIPELSSSNFMQRQFGERIAMNSPIQGTAADIIKIAMVHVHDRLQKEGLASRLLLQVHDELLIEAKEEELPVVKKILQEEMEGAAKLVVPLTIDMHTGYTWYDAK</sequence>
<organism evidence="14 15">
    <name type="scientific">Roseburia lenta</name>
    <dbReference type="NCBI Taxonomy" id="2763061"/>
    <lineage>
        <taxon>Bacteria</taxon>
        <taxon>Bacillati</taxon>
        <taxon>Bacillota</taxon>
        <taxon>Clostridia</taxon>
        <taxon>Lachnospirales</taxon>
        <taxon>Lachnospiraceae</taxon>
        <taxon>Roseburia</taxon>
    </lineage>
</organism>
<keyword evidence="5 11" id="KW-0227">DNA damage</keyword>
<keyword evidence="6 11" id="KW-0239">DNA-directed DNA polymerase</keyword>
<dbReference type="CDD" id="cd09859">
    <property type="entry name" value="PIN_53EXO"/>
    <property type="match status" value="1"/>
</dbReference>
<dbReference type="InterPro" id="IPR002421">
    <property type="entry name" value="5-3_exonuclease"/>
</dbReference>
<dbReference type="SMART" id="SM00475">
    <property type="entry name" value="53EXOc"/>
    <property type="match status" value="1"/>
</dbReference>
<dbReference type="CDD" id="cd06140">
    <property type="entry name" value="DNA_polA_I_Bacillus_like_exo"/>
    <property type="match status" value="1"/>
</dbReference>
<dbReference type="InterPro" id="IPR012337">
    <property type="entry name" value="RNaseH-like_sf"/>
</dbReference>
<dbReference type="Gene3D" id="3.40.50.1010">
    <property type="entry name" value="5'-nuclease"/>
    <property type="match status" value="1"/>
</dbReference>
<dbReference type="InterPro" id="IPR020046">
    <property type="entry name" value="5-3_exonucl_a-hlix_arch_N"/>
</dbReference>
<keyword evidence="4 11" id="KW-0235">DNA replication</keyword>
<dbReference type="Gene3D" id="3.30.70.370">
    <property type="match status" value="1"/>
</dbReference>
<feature type="domain" description="5'-3' exonuclease" evidence="12">
    <location>
        <begin position="7"/>
        <end position="268"/>
    </location>
</feature>
<proteinExistence type="inferred from homology"/>
<dbReference type="EMBL" id="JACOPG010000001">
    <property type="protein sequence ID" value="MBC5685530.1"/>
    <property type="molecule type" value="Genomic_DNA"/>
</dbReference>
<dbReference type="SUPFAM" id="SSF88723">
    <property type="entry name" value="PIN domain-like"/>
    <property type="match status" value="1"/>
</dbReference>
<dbReference type="Gene3D" id="1.20.1060.10">
    <property type="entry name" value="Taq DNA Polymerase, Chain T, domain 4"/>
    <property type="match status" value="1"/>
</dbReference>
<dbReference type="SUPFAM" id="SSF47807">
    <property type="entry name" value="5' to 3' exonuclease, C-terminal subdomain"/>
    <property type="match status" value="1"/>
</dbReference>
<dbReference type="PRINTS" id="PR00868">
    <property type="entry name" value="DNAPOLI"/>
</dbReference>
<dbReference type="InterPro" id="IPR008918">
    <property type="entry name" value="HhH2"/>
</dbReference>
<comment type="function">
    <text evidence="11">In addition to polymerase activity, this DNA polymerase exhibits 5'-3' exonuclease activity.</text>
</comment>
<comment type="catalytic activity">
    <reaction evidence="9 11">
        <text>DNA(n) + a 2'-deoxyribonucleoside 5'-triphosphate = DNA(n+1) + diphosphate</text>
        <dbReference type="Rhea" id="RHEA:22508"/>
        <dbReference type="Rhea" id="RHEA-COMP:17339"/>
        <dbReference type="Rhea" id="RHEA-COMP:17340"/>
        <dbReference type="ChEBI" id="CHEBI:33019"/>
        <dbReference type="ChEBI" id="CHEBI:61560"/>
        <dbReference type="ChEBI" id="CHEBI:173112"/>
        <dbReference type="EC" id="2.7.7.7"/>
    </reaction>
</comment>
<evidence type="ECO:0000256" key="11">
    <source>
        <dbReference type="RuleBase" id="RU004460"/>
    </source>
</evidence>
<dbReference type="Gene3D" id="3.30.420.10">
    <property type="entry name" value="Ribonuclease H-like superfamily/Ribonuclease H"/>
    <property type="match status" value="1"/>
</dbReference>
<dbReference type="InterPro" id="IPR018320">
    <property type="entry name" value="DNA_polymerase_1"/>
</dbReference>
<evidence type="ECO:0000256" key="2">
    <source>
        <dbReference type="ARBA" id="ARBA00022679"/>
    </source>
</evidence>
<feature type="domain" description="DNA-directed DNA polymerase family A palm" evidence="13">
    <location>
        <begin position="678"/>
        <end position="884"/>
    </location>
</feature>
<gene>
    <name evidence="11 14" type="primary">polA</name>
    <name evidence="14" type="ORF">H8R94_02685</name>
</gene>
<dbReference type="SMART" id="SM00482">
    <property type="entry name" value="POLAc"/>
    <property type="match status" value="1"/>
</dbReference>
<dbReference type="EC" id="2.7.7.7" evidence="10 11"/>
<dbReference type="GO" id="GO:0003887">
    <property type="term" value="F:DNA-directed DNA polymerase activity"/>
    <property type="evidence" value="ECO:0007669"/>
    <property type="project" value="UniProtKB-EC"/>
</dbReference>
<evidence type="ECO:0000256" key="4">
    <source>
        <dbReference type="ARBA" id="ARBA00022705"/>
    </source>
</evidence>
<evidence type="ECO:0000313" key="15">
    <source>
        <dbReference type="Proteomes" id="UP000643810"/>
    </source>
</evidence>
<comment type="subunit">
    <text evidence="11">Single-chain monomer with multiple functions.</text>
</comment>
<evidence type="ECO:0000259" key="13">
    <source>
        <dbReference type="SMART" id="SM00482"/>
    </source>
</evidence>
<dbReference type="InterPro" id="IPR029060">
    <property type="entry name" value="PIN-like_dom_sf"/>
</dbReference>
<dbReference type="InterPro" id="IPR020045">
    <property type="entry name" value="DNA_polI_H3TH"/>
</dbReference>
<protein>
    <recommendedName>
        <fullName evidence="10 11">DNA polymerase I</fullName>
        <ecNumber evidence="10 11">2.7.7.7</ecNumber>
    </recommendedName>
</protein>
<keyword evidence="11" id="KW-0378">Hydrolase</keyword>
<dbReference type="InterPro" id="IPR036279">
    <property type="entry name" value="5-3_exonuclease_C_sf"/>
</dbReference>
<keyword evidence="11" id="KW-0269">Exonuclease</keyword>
<evidence type="ECO:0000256" key="5">
    <source>
        <dbReference type="ARBA" id="ARBA00022763"/>
    </source>
</evidence>
<keyword evidence="2 11" id="KW-0808">Transferase</keyword>
<dbReference type="SUPFAM" id="SSF56672">
    <property type="entry name" value="DNA/RNA polymerases"/>
    <property type="match status" value="1"/>
</dbReference>
<dbReference type="CDD" id="cd09898">
    <property type="entry name" value="H3TH_53EXO"/>
    <property type="match status" value="1"/>
</dbReference>
<dbReference type="InterPro" id="IPR043502">
    <property type="entry name" value="DNA/RNA_pol_sf"/>
</dbReference>
<dbReference type="SMART" id="SM00279">
    <property type="entry name" value="HhH2"/>
    <property type="match status" value="1"/>
</dbReference>